<dbReference type="PANTHER" id="PTHR30005">
    <property type="entry name" value="EXOPOLYPHOSPHATASE"/>
    <property type="match status" value="1"/>
</dbReference>
<evidence type="ECO:0000313" key="3">
    <source>
        <dbReference type="Proteomes" id="UP000198504"/>
    </source>
</evidence>
<dbReference type="InterPro" id="IPR043129">
    <property type="entry name" value="ATPase_NBD"/>
</dbReference>
<evidence type="ECO:0000259" key="1">
    <source>
        <dbReference type="Pfam" id="PF02541"/>
    </source>
</evidence>
<dbReference type="RefSeq" id="WP_091182878.1">
    <property type="nucleotide sequence ID" value="NZ_FOFA01000007.1"/>
</dbReference>
<dbReference type="OrthoDB" id="9793035at2"/>
<protein>
    <submittedName>
        <fullName evidence="2">Exopolyphosphatase / guanosine-5'-triphosphate,3'-diphosphate pyrophosphatase</fullName>
    </submittedName>
</protein>
<name>A0A1H9K6D9_9ACTN</name>
<organism evidence="2 3">
    <name type="scientific">Microlunatus flavus</name>
    <dbReference type="NCBI Taxonomy" id="1036181"/>
    <lineage>
        <taxon>Bacteria</taxon>
        <taxon>Bacillati</taxon>
        <taxon>Actinomycetota</taxon>
        <taxon>Actinomycetes</taxon>
        <taxon>Propionibacteriales</taxon>
        <taxon>Propionibacteriaceae</taxon>
        <taxon>Microlunatus</taxon>
    </lineage>
</organism>
<dbReference type="SUPFAM" id="SSF53067">
    <property type="entry name" value="Actin-like ATPase domain"/>
    <property type="match status" value="2"/>
</dbReference>
<dbReference type="GO" id="GO:0016462">
    <property type="term" value="F:pyrophosphatase activity"/>
    <property type="evidence" value="ECO:0007669"/>
    <property type="project" value="TreeGrafter"/>
</dbReference>
<dbReference type="PANTHER" id="PTHR30005:SF13">
    <property type="entry name" value="EXOPOLYPHOSPHATASE 2"/>
    <property type="match status" value="1"/>
</dbReference>
<proteinExistence type="predicted"/>
<dbReference type="Proteomes" id="UP000198504">
    <property type="component" value="Unassembled WGS sequence"/>
</dbReference>
<feature type="domain" description="Ppx/GppA phosphatase N-terminal" evidence="1">
    <location>
        <begin position="32"/>
        <end position="311"/>
    </location>
</feature>
<dbReference type="CDD" id="cd24054">
    <property type="entry name" value="ASKHA_NBD_AaPPX-GppA_MtPPX2-like"/>
    <property type="match status" value="1"/>
</dbReference>
<dbReference type="Pfam" id="PF02541">
    <property type="entry name" value="Ppx-GppA"/>
    <property type="match status" value="1"/>
</dbReference>
<dbReference type="Gene3D" id="3.30.420.150">
    <property type="entry name" value="Exopolyphosphatase. Domain 2"/>
    <property type="match status" value="1"/>
</dbReference>
<dbReference type="AlphaFoldDB" id="A0A1H9K6D9"/>
<gene>
    <name evidence="2" type="ORF">SAMN05421756_10775</name>
</gene>
<dbReference type="Gene3D" id="3.30.420.40">
    <property type="match status" value="1"/>
</dbReference>
<reference evidence="3" key="1">
    <citation type="submission" date="2016-10" db="EMBL/GenBank/DDBJ databases">
        <authorList>
            <person name="Varghese N."/>
            <person name="Submissions S."/>
        </authorList>
    </citation>
    <scope>NUCLEOTIDE SEQUENCE [LARGE SCALE GENOMIC DNA]</scope>
    <source>
        <strain evidence="3">CGMCC 4.6856</strain>
    </source>
</reference>
<keyword evidence="3" id="KW-1185">Reference proteome</keyword>
<dbReference type="InterPro" id="IPR050273">
    <property type="entry name" value="GppA/Ppx_hydrolase"/>
</dbReference>
<dbReference type="InterPro" id="IPR003695">
    <property type="entry name" value="Ppx_GppA_N"/>
</dbReference>
<dbReference type="EMBL" id="FOFA01000007">
    <property type="protein sequence ID" value="SEQ94425.1"/>
    <property type="molecule type" value="Genomic_DNA"/>
</dbReference>
<sequence>MSATVAAVDCGTNSIRLLLADPGPGRPDGPALTDLDRQTEIVRLGQGVDATGEFAPEALERTFAVTRRYAERVRAAGVPPERTRFVATSASRDARNREAFFAGIEELLGVRPDVISGDEEARLSFAGALSRIRPDAEPVLVMDVGGGSTELIVGGADGTVASAISLDIGSVRLTERFLGAGPPTPAALEAAREHVDALLDSSGVDFGSVGTWVGVAGTATTLAGVHLQLEAYDREAVHGSTIPLPKLDELAFLLSRMNVDQIKALPSMHPGRADVVTAGALIATRVAARLHVADLVVSESDILDGIALQLLRTGAA</sequence>
<evidence type="ECO:0000313" key="2">
    <source>
        <dbReference type="EMBL" id="SEQ94425.1"/>
    </source>
</evidence>
<dbReference type="STRING" id="1036181.SAMN05421756_10775"/>
<accession>A0A1H9K6D9</accession>